<evidence type="ECO:0000256" key="9">
    <source>
        <dbReference type="ARBA" id="ARBA00022785"/>
    </source>
</evidence>
<name>A0ABR7FZ04_9FIRM</name>
<evidence type="ECO:0000256" key="4">
    <source>
        <dbReference type="ARBA" id="ARBA00012622"/>
    </source>
</evidence>
<dbReference type="PANTHER" id="PTHR36701">
    <property type="entry name" value="EPOXYQUEUOSINE REDUCTASE QUEH"/>
    <property type="match status" value="1"/>
</dbReference>
<organism evidence="18 19">
    <name type="scientific">Lachnospira hominis</name>
    <name type="common">ex Liu et al. 2021</name>
    <dbReference type="NCBI Taxonomy" id="2763051"/>
    <lineage>
        <taxon>Bacteria</taxon>
        <taxon>Bacillati</taxon>
        <taxon>Bacillota</taxon>
        <taxon>Clostridia</taxon>
        <taxon>Lachnospirales</taxon>
        <taxon>Lachnospiraceae</taxon>
        <taxon>Lachnospira</taxon>
    </lineage>
</organism>
<feature type="binding site" evidence="17">
    <location>
        <position position="117"/>
    </location>
    <ligand>
        <name>[4Fe-4S] cluster</name>
        <dbReference type="ChEBI" id="CHEBI:49883"/>
    </ligand>
</feature>
<keyword evidence="19" id="KW-1185">Reference proteome</keyword>
<dbReference type="InterPro" id="IPR003828">
    <property type="entry name" value="QueH"/>
</dbReference>
<reference evidence="18 19" key="1">
    <citation type="submission" date="2020-08" db="EMBL/GenBank/DDBJ databases">
        <title>Genome public.</title>
        <authorList>
            <person name="Liu C."/>
            <person name="Sun Q."/>
        </authorList>
    </citation>
    <scope>NUCLEOTIDE SEQUENCE [LARGE SCALE GENOMIC DNA]</scope>
    <source>
        <strain evidence="18 19">NSJ-43</strain>
    </source>
</reference>
<keyword evidence="9 17" id="KW-0671">Queuosine biosynthesis</keyword>
<dbReference type="EC" id="1.17.99.6" evidence="4 17"/>
<keyword evidence="11 17" id="KW-0408">Iron</keyword>
<dbReference type="Proteomes" id="UP000628463">
    <property type="component" value="Unassembled WGS sequence"/>
</dbReference>
<feature type="binding site" evidence="17">
    <location>
        <position position="35"/>
    </location>
    <ligand>
        <name>[4Fe-4S] cluster</name>
        <dbReference type="ChEBI" id="CHEBI:49883"/>
    </ligand>
</feature>
<evidence type="ECO:0000256" key="6">
    <source>
        <dbReference type="ARBA" id="ARBA00022485"/>
    </source>
</evidence>
<comment type="pathway">
    <text evidence="2 17">tRNA modification; tRNA-queuosine biosynthesis.</text>
</comment>
<evidence type="ECO:0000256" key="2">
    <source>
        <dbReference type="ARBA" id="ARBA00004691"/>
    </source>
</evidence>
<comment type="caution">
    <text evidence="18">The sequence shown here is derived from an EMBL/GenBank/DDBJ whole genome shotgun (WGS) entry which is preliminary data.</text>
</comment>
<evidence type="ECO:0000256" key="8">
    <source>
        <dbReference type="ARBA" id="ARBA00022723"/>
    </source>
</evidence>
<accession>A0ABR7FZ04</accession>
<dbReference type="PANTHER" id="PTHR36701:SF1">
    <property type="entry name" value="EPOXYQUEUOSINE REDUCTASE QUEH"/>
    <property type="match status" value="1"/>
</dbReference>
<evidence type="ECO:0000256" key="7">
    <source>
        <dbReference type="ARBA" id="ARBA00022694"/>
    </source>
</evidence>
<evidence type="ECO:0000256" key="10">
    <source>
        <dbReference type="ARBA" id="ARBA00023002"/>
    </source>
</evidence>
<dbReference type="Pfam" id="PF02677">
    <property type="entry name" value="QueH"/>
    <property type="match status" value="1"/>
</dbReference>
<evidence type="ECO:0000256" key="16">
    <source>
        <dbReference type="ARBA" id="ARBA00047415"/>
    </source>
</evidence>
<sequence length="219" mass="26049">MPVSFENRNFQKELDKKLELIKKEEKVPTLLLHSCCAPCSSYVIEYLSDYFNITVFYYNPNISQDEEYCKRVHEQQRFIKEFPAKYPVSFIEGDYEPQKFFENVRGYEKCREGGERCFICYRMRLEKTAQLAKQMNFDYFTTTLTISPLKKSVKLNEIGYELGNTYGVEYLLSDFKKKEGYKRSIELSKEYSLYRQNYCGCVFSKTENENSCKEKTSDI</sequence>
<keyword evidence="8 17" id="KW-0479">Metal-binding</keyword>
<dbReference type="HAMAP" id="MF_02089">
    <property type="entry name" value="QueH"/>
    <property type="match status" value="1"/>
</dbReference>
<dbReference type="EMBL" id="JACOPD010000003">
    <property type="protein sequence ID" value="MBC5680427.1"/>
    <property type="molecule type" value="Genomic_DNA"/>
</dbReference>
<dbReference type="RefSeq" id="WP_021866539.1">
    <property type="nucleotide sequence ID" value="NZ_JACOPD010000003.1"/>
</dbReference>
<feature type="disulfide bond" description="Redox-active" evidence="17">
    <location>
        <begin position="199"/>
        <end position="201"/>
    </location>
</feature>
<keyword evidence="6 17" id="KW-0004">4Fe-4S</keyword>
<evidence type="ECO:0000256" key="5">
    <source>
        <dbReference type="ARBA" id="ARBA00016895"/>
    </source>
</evidence>
<evidence type="ECO:0000256" key="12">
    <source>
        <dbReference type="ARBA" id="ARBA00023014"/>
    </source>
</evidence>
<feature type="binding site" evidence="17">
    <location>
        <position position="36"/>
    </location>
    <ligand>
        <name>[4Fe-4S] cluster</name>
        <dbReference type="ChEBI" id="CHEBI:49883"/>
    </ligand>
</feature>
<evidence type="ECO:0000256" key="3">
    <source>
        <dbReference type="ARBA" id="ARBA00008207"/>
    </source>
</evidence>
<comment type="catalytic activity">
    <reaction evidence="16 17">
        <text>epoxyqueuosine(34) in tRNA + AH2 = queuosine(34) in tRNA + A + H2O</text>
        <dbReference type="Rhea" id="RHEA:32159"/>
        <dbReference type="Rhea" id="RHEA-COMP:18571"/>
        <dbReference type="Rhea" id="RHEA-COMP:18582"/>
        <dbReference type="ChEBI" id="CHEBI:13193"/>
        <dbReference type="ChEBI" id="CHEBI:15377"/>
        <dbReference type="ChEBI" id="CHEBI:17499"/>
        <dbReference type="ChEBI" id="CHEBI:194431"/>
        <dbReference type="ChEBI" id="CHEBI:194443"/>
        <dbReference type="EC" id="1.17.99.6"/>
    </reaction>
</comment>
<comment type="function">
    <text evidence="1 17">Catalyzes the conversion of epoxyqueuosine (oQ) to queuosine (Q), which is a hypermodified base found in the wobble positions of tRNA(Asp), tRNA(Asn), tRNA(His) and tRNA(Tyr).</text>
</comment>
<keyword evidence="7 17" id="KW-0819">tRNA processing</keyword>
<comment type="similarity">
    <text evidence="3 17">Belongs to the QueH family.</text>
</comment>
<protein>
    <recommendedName>
        <fullName evidence="5 17">Epoxyqueuosine reductase QueH</fullName>
        <ecNumber evidence="4 17">1.17.99.6</ecNumber>
    </recommendedName>
    <alternativeName>
        <fullName evidence="15 17">Queuosine biosynthesis protein QueH</fullName>
    </alternativeName>
</protein>
<evidence type="ECO:0000256" key="14">
    <source>
        <dbReference type="ARBA" id="ARBA00023284"/>
    </source>
</evidence>
<keyword evidence="12 17" id="KW-0411">Iron-sulfur</keyword>
<keyword evidence="14 17" id="KW-0676">Redox-active center</keyword>
<evidence type="ECO:0000256" key="17">
    <source>
        <dbReference type="HAMAP-Rule" id="MF_02089"/>
    </source>
</evidence>
<keyword evidence="10 17" id="KW-0560">Oxidoreductase</keyword>
<proteinExistence type="inferred from homology"/>
<evidence type="ECO:0000256" key="15">
    <source>
        <dbReference type="ARBA" id="ARBA00031446"/>
    </source>
</evidence>
<feature type="binding site" evidence="17">
    <location>
        <position position="120"/>
    </location>
    <ligand>
        <name>[4Fe-4S] cluster</name>
        <dbReference type="ChEBI" id="CHEBI:49883"/>
    </ligand>
</feature>
<evidence type="ECO:0000256" key="13">
    <source>
        <dbReference type="ARBA" id="ARBA00023157"/>
    </source>
</evidence>
<evidence type="ECO:0000313" key="18">
    <source>
        <dbReference type="EMBL" id="MBC5680427.1"/>
    </source>
</evidence>
<evidence type="ECO:0000256" key="1">
    <source>
        <dbReference type="ARBA" id="ARBA00002268"/>
    </source>
</evidence>
<evidence type="ECO:0000256" key="11">
    <source>
        <dbReference type="ARBA" id="ARBA00023004"/>
    </source>
</evidence>
<keyword evidence="13 17" id="KW-1015">Disulfide bond</keyword>
<gene>
    <name evidence="17" type="primary">queH</name>
    <name evidence="18" type="ORF">H8S01_05570</name>
</gene>
<evidence type="ECO:0000313" key="19">
    <source>
        <dbReference type="Proteomes" id="UP000628463"/>
    </source>
</evidence>